<gene>
    <name evidence="2" type="primary">ga28526</name>
    <name evidence="2" type="ORF">PR202_ga28526</name>
</gene>
<reference evidence="2" key="1">
    <citation type="journal article" date="2018" name="DNA Res.">
        <title>Multiple hybrid de novo genome assembly of finger millet, an orphan allotetraploid crop.</title>
        <authorList>
            <person name="Hatakeyama M."/>
            <person name="Aluri S."/>
            <person name="Balachadran M.T."/>
            <person name="Sivarajan S.R."/>
            <person name="Patrignani A."/>
            <person name="Gruter S."/>
            <person name="Poveda L."/>
            <person name="Shimizu-Inatsugi R."/>
            <person name="Baeten J."/>
            <person name="Francoijs K.J."/>
            <person name="Nataraja K.N."/>
            <person name="Reddy Y.A.N."/>
            <person name="Phadnis S."/>
            <person name="Ravikumar R.L."/>
            <person name="Schlapbach R."/>
            <person name="Sreeman S.M."/>
            <person name="Shimizu K.K."/>
        </authorList>
    </citation>
    <scope>NUCLEOTIDE SEQUENCE</scope>
</reference>
<dbReference type="Pfam" id="PF00646">
    <property type="entry name" value="F-box"/>
    <property type="match status" value="1"/>
</dbReference>
<accession>A0AAV5DJF9</accession>
<keyword evidence="3" id="KW-1185">Reference proteome</keyword>
<dbReference type="SUPFAM" id="SSF81383">
    <property type="entry name" value="F-box domain"/>
    <property type="match status" value="1"/>
</dbReference>
<dbReference type="PANTHER" id="PTHR32133">
    <property type="entry name" value="OS07G0120400 PROTEIN"/>
    <property type="match status" value="1"/>
</dbReference>
<dbReference type="Proteomes" id="UP001054889">
    <property type="component" value="Unassembled WGS sequence"/>
</dbReference>
<evidence type="ECO:0000259" key="1">
    <source>
        <dbReference type="Pfam" id="PF00646"/>
    </source>
</evidence>
<dbReference type="EMBL" id="BQKI01000017">
    <property type="protein sequence ID" value="GJN10432.1"/>
    <property type="molecule type" value="Genomic_DNA"/>
</dbReference>
<name>A0AAV5DJF9_ELECO</name>
<dbReference type="InterPro" id="IPR001810">
    <property type="entry name" value="F-box_dom"/>
</dbReference>
<proteinExistence type="predicted"/>
<feature type="domain" description="F-box" evidence="1">
    <location>
        <begin position="13"/>
        <end position="49"/>
    </location>
</feature>
<evidence type="ECO:0000313" key="3">
    <source>
        <dbReference type="Proteomes" id="UP001054889"/>
    </source>
</evidence>
<dbReference type="AlphaFoldDB" id="A0AAV5DJF9"/>
<dbReference type="InterPro" id="IPR036047">
    <property type="entry name" value="F-box-like_dom_sf"/>
</dbReference>
<evidence type="ECO:0000313" key="2">
    <source>
        <dbReference type="EMBL" id="GJN10432.1"/>
    </source>
</evidence>
<sequence length="341" mass="38467">MAAPPLVVLVESMVEEILLRFPPDDPASLVRAALVCKPWCRLVAGRGFRRRFREFHRTPPVLGLLCNSMDKGHFEEDVVRFVPAASFPPTQRVRLNYRAIDARHGRVLLRCMLWDCDDLLNGEFVVRDPITHKERVLPSLPRYPDRWSAAVLCAATASGTCDHLDCSGGPFLGDQQCIFTSWWSEQRVQHPSKPAHWLWPSVLVGNELCFLLPRRTRILKYNLLTREISMVVLPSLSYKPDLLTATEDGRSGFATVHKSRLYLWPREDASGDNEGWTERRVIKLQNLLPVKTPLRSAAAAGFAAGVGIVFVRTKVGVFSIDLKSQLVRKCVMVVGRTLFPT</sequence>
<reference evidence="2" key="2">
    <citation type="submission" date="2021-12" db="EMBL/GenBank/DDBJ databases">
        <title>Resequencing data analysis of finger millet.</title>
        <authorList>
            <person name="Hatakeyama M."/>
            <person name="Aluri S."/>
            <person name="Balachadran M.T."/>
            <person name="Sivarajan S.R."/>
            <person name="Poveda L."/>
            <person name="Shimizu-Inatsugi R."/>
            <person name="Schlapbach R."/>
            <person name="Sreeman S.M."/>
            <person name="Shimizu K.K."/>
        </authorList>
    </citation>
    <scope>NUCLEOTIDE SEQUENCE</scope>
</reference>
<protein>
    <recommendedName>
        <fullName evidence="1">F-box domain-containing protein</fullName>
    </recommendedName>
</protein>
<dbReference type="PANTHER" id="PTHR32133:SF386">
    <property type="entry name" value="F-BOX DOMAIN-CONTAINING PROTEIN"/>
    <property type="match status" value="1"/>
</dbReference>
<comment type="caution">
    <text evidence="2">The sequence shown here is derived from an EMBL/GenBank/DDBJ whole genome shotgun (WGS) entry which is preliminary data.</text>
</comment>
<organism evidence="2 3">
    <name type="scientific">Eleusine coracana subsp. coracana</name>
    <dbReference type="NCBI Taxonomy" id="191504"/>
    <lineage>
        <taxon>Eukaryota</taxon>
        <taxon>Viridiplantae</taxon>
        <taxon>Streptophyta</taxon>
        <taxon>Embryophyta</taxon>
        <taxon>Tracheophyta</taxon>
        <taxon>Spermatophyta</taxon>
        <taxon>Magnoliopsida</taxon>
        <taxon>Liliopsida</taxon>
        <taxon>Poales</taxon>
        <taxon>Poaceae</taxon>
        <taxon>PACMAD clade</taxon>
        <taxon>Chloridoideae</taxon>
        <taxon>Cynodonteae</taxon>
        <taxon>Eleusininae</taxon>
        <taxon>Eleusine</taxon>
    </lineage>
</organism>